<evidence type="ECO:0000313" key="2">
    <source>
        <dbReference type="Proteomes" id="UP000095282"/>
    </source>
</evidence>
<sequence length="205" mass="24103">MIWFISESNNPENAHSSAEAMIEHVNLILKDTVYLNSEERLNESDEKGMELMEMKRYYKASVNDSEVRLCLNKALGLTIWIVAFVWTVSYKIYINKVNERIELKSTYRIALLLNFLYFIFCFISWSPLFSFNLVHDCPPKKHKNAMGYMDDDGINETELPEKMLNIQKNLIDFYSKQVTPLKEKSIKLKDSRFYVVCSFPFFSSL</sequence>
<dbReference type="Proteomes" id="UP000095282">
    <property type="component" value="Unplaced"/>
</dbReference>
<organism evidence="2 3">
    <name type="scientific">Caenorhabditis tropicalis</name>
    <dbReference type="NCBI Taxonomy" id="1561998"/>
    <lineage>
        <taxon>Eukaryota</taxon>
        <taxon>Metazoa</taxon>
        <taxon>Ecdysozoa</taxon>
        <taxon>Nematoda</taxon>
        <taxon>Chromadorea</taxon>
        <taxon>Rhabditida</taxon>
        <taxon>Rhabditina</taxon>
        <taxon>Rhabditomorpha</taxon>
        <taxon>Rhabditoidea</taxon>
        <taxon>Rhabditidae</taxon>
        <taxon>Peloderinae</taxon>
        <taxon>Caenorhabditis</taxon>
    </lineage>
</organism>
<feature type="transmembrane region" description="Helical" evidence="1">
    <location>
        <begin position="106"/>
        <end position="125"/>
    </location>
</feature>
<accession>A0A1I7UHT5</accession>
<dbReference type="AlphaFoldDB" id="A0A1I7UHT5"/>
<dbReference type="WBParaSite" id="Csp11.Scaffold629.g9474.t2">
    <property type="protein sequence ID" value="Csp11.Scaffold629.g9474.t2"/>
    <property type="gene ID" value="Csp11.Scaffold629.g9474"/>
</dbReference>
<keyword evidence="1" id="KW-1133">Transmembrane helix</keyword>
<evidence type="ECO:0000313" key="3">
    <source>
        <dbReference type="WBParaSite" id="Csp11.Scaffold629.g9474.t2"/>
    </source>
</evidence>
<keyword evidence="2" id="KW-1185">Reference proteome</keyword>
<keyword evidence="1" id="KW-0812">Transmembrane</keyword>
<evidence type="ECO:0000256" key="1">
    <source>
        <dbReference type="SAM" id="Phobius"/>
    </source>
</evidence>
<proteinExistence type="predicted"/>
<feature type="transmembrane region" description="Helical" evidence="1">
    <location>
        <begin position="74"/>
        <end position="94"/>
    </location>
</feature>
<protein>
    <submittedName>
        <fullName evidence="3">G_PROTEIN_RECEP_F1_2 domain-containing protein</fullName>
    </submittedName>
</protein>
<reference evidence="3" key="1">
    <citation type="submission" date="2016-11" db="UniProtKB">
        <authorList>
            <consortium name="WormBaseParasite"/>
        </authorList>
    </citation>
    <scope>IDENTIFICATION</scope>
</reference>
<keyword evidence="1" id="KW-0472">Membrane</keyword>
<name>A0A1I7UHT5_9PELO</name>